<keyword evidence="1" id="KW-0472">Membrane</keyword>
<keyword evidence="1" id="KW-0812">Transmembrane</keyword>
<reference evidence="2 3" key="1">
    <citation type="journal article" date="2024" name="J Genomics">
        <title>Draft genome sequencing and assembly of Favolaschia claudopus CIRM-BRFM 2984 isolated from oak limbs.</title>
        <authorList>
            <person name="Navarro D."/>
            <person name="Drula E."/>
            <person name="Chaduli D."/>
            <person name="Cazenave R."/>
            <person name="Ahrendt S."/>
            <person name="Wang J."/>
            <person name="Lipzen A."/>
            <person name="Daum C."/>
            <person name="Barry K."/>
            <person name="Grigoriev I.V."/>
            <person name="Favel A."/>
            <person name="Rosso M.N."/>
            <person name="Martin F."/>
        </authorList>
    </citation>
    <scope>NUCLEOTIDE SEQUENCE [LARGE SCALE GENOMIC DNA]</scope>
    <source>
        <strain evidence="2 3">CIRM-BRFM 2984</strain>
    </source>
</reference>
<gene>
    <name evidence="2" type="ORF">R3P38DRAFT_184729</name>
</gene>
<sequence length="272" mass="30237">MHRDATNSVPLHRARYFLQARHVGFLSDTLVIISISTATAVVFLFSSAHHATRVPAAQNPASHPEAPPLARGSPFPILHLSHTLPHMRKPSAQNHPPASRQLWRVFFRPHPHLLLAFTARQLADWAITSHDNRFLLETAIQGGVETLLQLAIEVAELSMDDIRRIYAYKSDVLNPLDRRLDLSAGPASQDNDFLTVCNDPETALLNWIIYGELFHHSHELSYLPLPNTSRSAASRASNGSCTASPTSIASTTHKFEGAHAPHQPINHWIRRG</sequence>
<proteinExistence type="predicted"/>
<organism evidence="2 3">
    <name type="scientific">Favolaschia claudopus</name>
    <dbReference type="NCBI Taxonomy" id="2862362"/>
    <lineage>
        <taxon>Eukaryota</taxon>
        <taxon>Fungi</taxon>
        <taxon>Dikarya</taxon>
        <taxon>Basidiomycota</taxon>
        <taxon>Agaricomycotina</taxon>
        <taxon>Agaricomycetes</taxon>
        <taxon>Agaricomycetidae</taxon>
        <taxon>Agaricales</taxon>
        <taxon>Marasmiineae</taxon>
        <taxon>Mycenaceae</taxon>
        <taxon>Favolaschia</taxon>
    </lineage>
</organism>
<evidence type="ECO:0000313" key="3">
    <source>
        <dbReference type="Proteomes" id="UP001362999"/>
    </source>
</evidence>
<evidence type="ECO:0000313" key="2">
    <source>
        <dbReference type="EMBL" id="KAK7044975.1"/>
    </source>
</evidence>
<feature type="transmembrane region" description="Helical" evidence="1">
    <location>
        <begin position="23"/>
        <end position="45"/>
    </location>
</feature>
<accession>A0AAW0D2M6</accession>
<dbReference type="Proteomes" id="UP001362999">
    <property type="component" value="Unassembled WGS sequence"/>
</dbReference>
<dbReference type="AlphaFoldDB" id="A0AAW0D2M6"/>
<keyword evidence="3" id="KW-1185">Reference proteome</keyword>
<protein>
    <submittedName>
        <fullName evidence="2">Uncharacterized protein</fullName>
    </submittedName>
</protein>
<name>A0AAW0D2M6_9AGAR</name>
<evidence type="ECO:0000256" key="1">
    <source>
        <dbReference type="SAM" id="Phobius"/>
    </source>
</evidence>
<comment type="caution">
    <text evidence="2">The sequence shown here is derived from an EMBL/GenBank/DDBJ whole genome shotgun (WGS) entry which is preliminary data.</text>
</comment>
<dbReference type="EMBL" id="JAWWNJ010000011">
    <property type="protein sequence ID" value="KAK7044975.1"/>
    <property type="molecule type" value="Genomic_DNA"/>
</dbReference>
<keyword evidence="1" id="KW-1133">Transmembrane helix</keyword>